<dbReference type="SUPFAM" id="SSF52964">
    <property type="entry name" value="TolB, N-terminal domain"/>
    <property type="match status" value="1"/>
</dbReference>
<protein>
    <submittedName>
        <fullName evidence="6">Twin-arginine translocation pathway signal</fullName>
    </submittedName>
</protein>
<dbReference type="GO" id="GO:0030288">
    <property type="term" value="C:outer membrane-bounded periplasmic space"/>
    <property type="evidence" value="ECO:0007669"/>
    <property type="project" value="InterPro"/>
</dbReference>
<keyword evidence="3" id="KW-0472">Membrane</keyword>
<organism evidence="6">
    <name type="scientific">Burkholderia orbicola (strain AU 1054)</name>
    <dbReference type="NCBI Taxonomy" id="331271"/>
    <lineage>
        <taxon>Bacteria</taxon>
        <taxon>Pseudomonadati</taxon>
        <taxon>Pseudomonadota</taxon>
        <taxon>Betaproteobacteria</taxon>
        <taxon>Burkholderiales</taxon>
        <taxon>Burkholderiaceae</taxon>
        <taxon>Burkholderia</taxon>
        <taxon>Burkholderia cepacia complex</taxon>
        <taxon>Burkholderia orbicola</taxon>
    </lineage>
</organism>
<evidence type="ECO:0000256" key="2">
    <source>
        <dbReference type="ARBA" id="ARBA00022729"/>
    </source>
</evidence>
<keyword evidence="5" id="KW-0449">Lipoprotein</keyword>
<evidence type="ECO:0000256" key="1">
    <source>
        <dbReference type="ARBA" id="ARBA00022475"/>
    </source>
</evidence>
<accession>A0A0H2XRY9</accession>
<dbReference type="EMBL" id="CP000378">
    <property type="protein sequence ID" value="ABF77290.1"/>
    <property type="molecule type" value="Genomic_DNA"/>
</dbReference>
<evidence type="ECO:0000256" key="4">
    <source>
        <dbReference type="ARBA" id="ARBA00023139"/>
    </source>
</evidence>
<dbReference type="InterPro" id="IPR005534">
    <property type="entry name" value="Curli_assmbl/transp-comp_CsgG"/>
</dbReference>
<dbReference type="PANTHER" id="PTHR41164">
    <property type="entry name" value="CURLI PRODUCTION ASSEMBLY/TRANSPORT COMPONENT CSGG"/>
    <property type="match status" value="1"/>
</dbReference>
<evidence type="ECO:0000256" key="5">
    <source>
        <dbReference type="ARBA" id="ARBA00023288"/>
    </source>
</evidence>
<evidence type="ECO:0000313" key="6">
    <source>
        <dbReference type="EMBL" id="ABF77290.1"/>
    </source>
</evidence>
<reference evidence="6" key="1">
    <citation type="submission" date="2006-05" db="EMBL/GenBank/DDBJ databases">
        <title>Complete sequence of chromosome 1 of Burkholderia cenocepacia AU 1054.</title>
        <authorList>
            <consortium name="US DOE Joint Genome Institute"/>
            <person name="Copeland A."/>
            <person name="Lucas S."/>
            <person name="Lapidus A."/>
            <person name="Barry K."/>
            <person name="Detter J.C."/>
            <person name="Glavina del Rio T."/>
            <person name="Hammon N."/>
            <person name="Israni S."/>
            <person name="Dalin E."/>
            <person name="Tice H."/>
            <person name="Pitluck S."/>
            <person name="Chain P."/>
            <person name="Malfatti S."/>
            <person name="Shin M."/>
            <person name="Vergez L."/>
            <person name="Schmutz J."/>
            <person name="Larimer F."/>
            <person name="Land M."/>
            <person name="Hauser L."/>
            <person name="Kyrpides N."/>
            <person name="Lykidis A."/>
            <person name="LiPuma J.J."/>
            <person name="Konstantinidis K."/>
            <person name="Tiedje J.M."/>
            <person name="Richardson P."/>
        </authorList>
    </citation>
    <scope>NUCLEOTIDE SEQUENCE [LARGE SCALE GENOMIC DNA]</scope>
    <source>
        <strain evidence="6">AU 1054</strain>
    </source>
</reference>
<dbReference type="Pfam" id="PF03783">
    <property type="entry name" value="CsgG"/>
    <property type="match status" value="1"/>
</dbReference>
<evidence type="ECO:0000256" key="3">
    <source>
        <dbReference type="ARBA" id="ARBA00023136"/>
    </source>
</evidence>
<dbReference type="AlphaFoldDB" id="A0A0H2XRY9"/>
<keyword evidence="2" id="KW-0732">Signal</keyword>
<gene>
    <name evidence="6" type="ordered locus">Bcen_2391</name>
</gene>
<name>A0A0H2XRY9_BURO1</name>
<dbReference type="HOGENOM" id="CLU_074310_1_0_4"/>
<keyword evidence="1" id="KW-1003">Cell membrane</keyword>
<proteinExistence type="predicted"/>
<dbReference type="PANTHER" id="PTHR41164:SF1">
    <property type="entry name" value="CURLI PRODUCTION ASSEMBLY_TRANSPORT COMPONENT CSGG"/>
    <property type="match status" value="1"/>
</dbReference>
<sequence length="253" mass="27118">MTCHDRRIGDERVRVPRAVPSFPARRPAVNIQTRRTVLVAAAVVAALSGCATESSRTLDVPAVSSAQKPYAGKPVAIAVGKFDNRSSYMRGIFSDGIDRLGGQAKTILVTRLQQSRRFNVLDRENLDEIRQEAGFMKKAQAVKGANYVVTGDVTEFGRKDVGDHQLFGILGRGKTQVAYAKVNLNIVDTTTSEVVASSQGAGEFSLSNREVIGFGGTAGYDSTLNGKVLDLAIQEAVNHLVDQVDAGVLRAAQ</sequence>
<dbReference type="Gene3D" id="3.40.50.10610">
    <property type="entry name" value="ABC-type transport auxiliary lipoprotein component"/>
    <property type="match status" value="1"/>
</dbReference>
<keyword evidence="4" id="KW-0564">Palmitate</keyword>